<dbReference type="Proteomes" id="UP000805649">
    <property type="component" value="Unassembled WGS sequence"/>
</dbReference>
<dbReference type="EMBL" id="VUJX02000003">
    <property type="protein sequence ID" value="KAL0939662.1"/>
    <property type="molecule type" value="Genomic_DNA"/>
</dbReference>
<name>A0ACC3Z6H3_COLTU</name>
<evidence type="ECO:0000313" key="1">
    <source>
        <dbReference type="EMBL" id="KAL0939662.1"/>
    </source>
</evidence>
<keyword evidence="2" id="KW-1185">Reference proteome</keyword>
<reference evidence="1 2" key="1">
    <citation type="journal article" date="2020" name="Phytopathology">
        <title>Genome Sequence Resources of Colletotrichum truncatum, C. plurivorum, C. musicola, and C. sojae: Four Species Pathogenic to Soybean (Glycine max).</title>
        <authorList>
            <person name="Rogerio F."/>
            <person name="Boufleur T.R."/>
            <person name="Ciampi-Guillardi M."/>
            <person name="Sukno S.A."/>
            <person name="Thon M.R."/>
            <person name="Massola Junior N.S."/>
            <person name="Baroncelli R."/>
        </authorList>
    </citation>
    <scope>NUCLEOTIDE SEQUENCE [LARGE SCALE GENOMIC DNA]</scope>
    <source>
        <strain evidence="1 2">CMES1059</strain>
    </source>
</reference>
<evidence type="ECO:0000313" key="2">
    <source>
        <dbReference type="Proteomes" id="UP000805649"/>
    </source>
</evidence>
<proteinExistence type="predicted"/>
<gene>
    <name evidence="1" type="ORF">CTRU02_206272</name>
</gene>
<sequence>MSRALLITGATGKQGGAVINALLQRQPSDFLLLAVTRNAQSASAQRLAAKSKNIKLVEGDLDATPALFASAKAAAGTVPLWGVYSVQVPAMNSKKSDSEVRQGKALVDESIKAGVQHFVYSSVERGGDERSWSNPTPVPHFITKHQIEHHLRDSTANGKSQMGWTILRPVIFMDNLQPGFFGKVFFTLLRDVMKDKPLQWIATKDIGFFGAEAFHNPEKWNKRAIGLASDELTYAQLSQTFQKVTGEPAGTTLGVLGKALKHGVSEVGVMVDWFKNDGYKANIAEVKKVHPNATTLEDWLKESPFVKKA</sequence>
<protein>
    <submittedName>
        <fullName evidence="1">Nucleoside-diphosphate-sugar epimerase family protein</fullName>
    </submittedName>
</protein>
<comment type="caution">
    <text evidence="1">The sequence shown here is derived from an EMBL/GenBank/DDBJ whole genome shotgun (WGS) entry which is preliminary data.</text>
</comment>
<organism evidence="1 2">
    <name type="scientific">Colletotrichum truncatum</name>
    <name type="common">Anthracnose fungus</name>
    <name type="synonym">Colletotrichum capsici</name>
    <dbReference type="NCBI Taxonomy" id="5467"/>
    <lineage>
        <taxon>Eukaryota</taxon>
        <taxon>Fungi</taxon>
        <taxon>Dikarya</taxon>
        <taxon>Ascomycota</taxon>
        <taxon>Pezizomycotina</taxon>
        <taxon>Sordariomycetes</taxon>
        <taxon>Hypocreomycetidae</taxon>
        <taxon>Glomerellales</taxon>
        <taxon>Glomerellaceae</taxon>
        <taxon>Colletotrichum</taxon>
        <taxon>Colletotrichum truncatum species complex</taxon>
    </lineage>
</organism>
<accession>A0ACC3Z6H3</accession>